<dbReference type="InterPro" id="IPR012347">
    <property type="entry name" value="Ferritin-like"/>
</dbReference>
<reference evidence="2" key="1">
    <citation type="submission" date="2023-07" db="EMBL/GenBank/DDBJ databases">
        <title>Whole-genome sequencing of a new Methanosarcina sp. Z-7115.</title>
        <authorList>
            <person name="Zhilina T.N."/>
            <person name="Merkel A.Y."/>
        </authorList>
    </citation>
    <scope>NUCLEOTIDE SEQUENCE [LARGE SCALE GENOMIC DNA]</scope>
    <source>
        <strain evidence="2">Z-7115</strain>
    </source>
</reference>
<evidence type="ECO:0000313" key="2">
    <source>
        <dbReference type="Proteomes" id="UP001246244"/>
    </source>
</evidence>
<comment type="caution">
    <text evidence="1">The sequence shown here is derived from an EMBL/GenBank/DDBJ whole genome shotgun (WGS) entry which is preliminary data.</text>
</comment>
<dbReference type="EMBL" id="JAVKPK010000020">
    <property type="protein sequence ID" value="MDR7665448.1"/>
    <property type="molecule type" value="Genomic_DNA"/>
</dbReference>
<proteinExistence type="predicted"/>
<accession>A0ABU2D0D5</accession>
<dbReference type="RefSeq" id="WP_310575475.1">
    <property type="nucleotide sequence ID" value="NZ_JAVKPK010000020.1"/>
</dbReference>
<dbReference type="Gene3D" id="1.20.1260.10">
    <property type="match status" value="1"/>
</dbReference>
<keyword evidence="2" id="KW-1185">Reference proteome</keyword>
<organism evidence="1 2">
    <name type="scientific">Methanosarcina baikalica</name>
    <dbReference type="NCBI Taxonomy" id="3073890"/>
    <lineage>
        <taxon>Archaea</taxon>
        <taxon>Methanobacteriati</taxon>
        <taxon>Methanobacteriota</taxon>
        <taxon>Stenosarchaea group</taxon>
        <taxon>Methanomicrobia</taxon>
        <taxon>Methanosarcinales</taxon>
        <taxon>Methanosarcinaceae</taxon>
        <taxon>Methanosarcina</taxon>
    </lineage>
</organism>
<evidence type="ECO:0000313" key="1">
    <source>
        <dbReference type="EMBL" id="MDR7665448.1"/>
    </source>
</evidence>
<sequence>MCYPGVQWYILQMVKDKDPVIYNTVLQILTDEIEHEDDLQAVTEYIDLLQRKYDLVQ</sequence>
<protein>
    <submittedName>
        <fullName evidence="1">Uncharacterized protein</fullName>
    </submittedName>
</protein>
<name>A0ABU2D0D5_9EURY</name>
<dbReference type="Proteomes" id="UP001246244">
    <property type="component" value="Unassembled WGS sequence"/>
</dbReference>
<gene>
    <name evidence="1" type="ORF">RG963_06545</name>
</gene>